<keyword evidence="1" id="KW-0808">Transferase</keyword>
<keyword evidence="9" id="KW-1185">Reference proteome</keyword>
<evidence type="ECO:0000256" key="4">
    <source>
        <dbReference type="ARBA" id="ARBA00023098"/>
    </source>
</evidence>
<dbReference type="GO" id="GO:0016746">
    <property type="term" value="F:acyltransferase activity"/>
    <property type="evidence" value="ECO:0007669"/>
    <property type="project" value="UniProtKB-KW"/>
</dbReference>
<keyword evidence="4" id="KW-0443">Lipid metabolism</keyword>
<evidence type="ECO:0000256" key="1">
    <source>
        <dbReference type="ARBA" id="ARBA00022679"/>
    </source>
</evidence>
<evidence type="ECO:0000313" key="8">
    <source>
        <dbReference type="EMBL" id="SPO28767.1"/>
    </source>
</evidence>
<feature type="transmembrane region" description="Helical" evidence="7">
    <location>
        <begin position="72"/>
        <end position="90"/>
    </location>
</feature>
<keyword evidence="5 7" id="KW-0472">Membrane</keyword>
<dbReference type="Proteomes" id="UP000324022">
    <property type="component" value="Unassembled WGS sequence"/>
</dbReference>
<dbReference type="PANTHER" id="PTHR23063">
    <property type="entry name" value="PHOSPHOLIPID ACYLTRANSFERASE"/>
    <property type="match status" value="1"/>
</dbReference>
<dbReference type="OrthoDB" id="272512at2759"/>
<gene>
    <name evidence="8" type="ORF">UTRI_04645</name>
</gene>
<evidence type="ECO:0000256" key="5">
    <source>
        <dbReference type="ARBA" id="ARBA00023136"/>
    </source>
</evidence>
<keyword evidence="6" id="KW-0012">Acyltransferase</keyword>
<organism evidence="8 9">
    <name type="scientific">Ustilago trichophora</name>
    <dbReference type="NCBI Taxonomy" id="86804"/>
    <lineage>
        <taxon>Eukaryota</taxon>
        <taxon>Fungi</taxon>
        <taxon>Dikarya</taxon>
        <taxon>Basidiomycota</taxon>
        <taxon>Ustilaginomycotina</taxon>
        <taxon>Ustilaginomycetes</taxon>
        <taxon>Ustilaginales</taxon>
        <taxon>Ustilaginaceae</taxon>
        <taxon>Ustilago</taxon>
    </lineage>
</organism>
<name>A0A5C3EGB2_9BASI</name>
<reference evidence="8 9" key="1">
    <citation type="submission" date="2018-03" db="EMBL/GenBank/DDBJ databases">
        <authorList>
            <person name="Guldener U."/>
        </authorList>
    </citation>
    <scope>NUCLEOTIDE SEQUENCE [LARGE SCALE GENOMIC DNA]</scope>
    <source>
        <strain evidence="8 9">NBRC100155</strain>
    </source>
</reference>
<dbReference type="PANTHER" id="PTHR23063:SF60">
    <property type="entry name" value="LYSOPHOSPHATIDIC ACID:OLEOYL-COA ACYLTRANSFERASE 1"/>
    <property type="match status" value="1"/>
</dbReference>
<protein>
    <recommendedName>
        <fullName evidence="10">Phospholipid/glycerol acyltransferase domain-containing protein</fullName>
    </recommendedName>
</protein>
<keyword evidence="3 7" id="KW-1133">Transmembrane helix</keyword>
<dbReference type="AlphaFoldDB" id="A0A5C3EGB2"/>
<evidence type="ECO:0008006" key="10">
    <source>
        <dbReference type="Google" id="ProtNLM"/>
    </source>
</evidence>
<proteinExistence type="predicted"/>
<accession>A0A5C3EGB2</accession>
<dbReference type="EMBL" id="OOIN01000024">
    <property type="protein sequence ID" value="SPO28767.1"/>
    <property type="molecule type" value="Genomic_DNA"/>
</dbReference>
<evidence type="ECO:0000256" key="6">
    <source>
        <dbReference type="ARBA" id="ARBA00023315"/>
    </source>
</evidence>
<dbReference type="GO" id="GO:0006629">
    <property type="term" value="P:lipid metabolic process"/>
    <property type="evidence" value="ECO:0007669"/>
    <property type="project" value="UniProtKB-KW"/>
</dbReference>
<evidence type="ECO:0000256" key="7">
    <source>
        <dbReference type="SAM" id="Phobius"/>
    </source>
</evidence>
<evidence type="ECO:0000313" key="9">
    <source>
        <dbReference type="Proteomes" id="UP000324022"/>
    </source>
</evidence>
<feature type="transmembrane region" description="Helical" evidence="7">
    <location>
        <begin position="42"/>
        <end position="65"/>
    </location>
</feature>
<evidence type="ECO:0000256" key="2">
    <source>
        <dbReference type="ARBA" id="ARBA00022692"/>
    </source>
</evidence>
<keyword evidence="2 7" id="KW-0812">Transmembrane</keyword>
<evidence type="ECO:0000256" key="3">
    <source>
        <dbReference type="ARBA" id="ARBA00022989"/>
    </source>
</evidence>
<sequence length="388" mass="42315">MAEKFSKFRDPGTGIQVFLTPVGGSRSWASFLSGSLDGVGLIFMPVFILLGVVRGVVGAVFWGMYLVCGKSALLRVVLGALGFISLRVEWVSPDTLNGRFGGGGGGRNKQNLIKVKRQEVEKGDLVMANHSSYLDLVILAWLYPGLKFVLPVIDDGWKDDVDRADTVAGAGVGVGVGMRRIPKKNAMSANTRIVTPSSPSSTSSSNSTEIPILGYTILPLPKALRFIGSLPPSKSQLPNFTLHQDLNSTIKSYPSHPLAFFPEIVTSNNRALLTLPNLPPTPPSELKSTHIVTLKYGLPTGTSTTSIYSVPTAGNSMLRHLMDIIFLSNPIRFVTIRQTTMVNQQESKNWPEDVGGFMSSLARLKRTSIAWWTKRDFLVMVNARNRRV</sequence>